<evidence type="ECO:0000313" key="1">
    <source>
        <dbReference type="EMBL" id="BCI92788.1"/>
    </source>
</evidence>
<evidence type="ECO:0000313" key="2">
    <source>
        <dbReference type="Proteomes" id="UP000516380"/>
    </source>
</evidence>
<name>A0A7G1IVF2_MYCKA</name>
<reference evidence="1 2" key="1">
    <citation type="submission" date="2020-07" db="EMBL/GenBank/DDBJ databases">
        <title>Mycobacterium kansasii (former subtype) with zoonotic potential isolated from diseased indoor pet cat, Japan.</title>
        <authorList>
            <person name="Fukano H."/>
            <person name="Terazono T."/>
            <person name="Hoshino Y."/>
        </authorList>
    </citation>
    <scope>NUCLEOTIDE SEQUENCE [LARGE SCALE GENOMIC DNA]</scope>
    <source>
        <strain evidence="1 2">Kuro-I</strain>
    </source>
</reference>
<organism evidence="1 2">
    <name type="scientific">Mycobacterium kansasii</name>
    <dbReference type="NCBI Taxonomy" id="1768"/>
    <lineage>
        <taxon>Bacteria</taxon>
        <taxon>Bacillati</taxon>
        <taxon>Actinomycetota</taxon>
        <taxon>Actinomycetes</taxon>
        <taxon>Mycobacteriales</taxon>
        <taxon>Mycobacteriaceae</taxon>
        <taxon>Mycobacterium</taxon>
    </lineage>
</organism>
<sequence>MGLKRIRIEILPVTVGLPFGLTVFFPANMPLPAKIVYQVLDPIDVAAQFGKDAEPAEVDARVRSVMQAALDKLGHQRRVPVLG</sequence>
<proteinExistence type="predicted"/>
<accession>A0A7G1IVF2</accession>
<protein>
    <submittedName>
        <fullName evidence="1">Uncharacterized protein</fullName>
    </submittedName>
</protein>
<dbReference type="AlphaFoldDB" id="A0A7G1IVF2"/>
<gene>
    <name evidence="1" type="ORF">NIIDMKKI_79940</name>
</gene>
<dbReference type="Proteomes" id="UP000516380">
    <property type="component" value="Chromosome"/>
</dbReference>
<keyword evidence="2" id="KW-1185">Reference proteome</keyword>
<dbReference type="EMBL" id="AP023343">
    <property type="protein sequence ID" value="BCI92788.1"/>
    <property type="molecule type" value="Genomic_DNA"/>
</dbReference>